<dbReference type="InterPro" id="IPR035925">
    <property type="entry name" value="BSD_dom_sf"/>
</dbReference>
<dbReference type="Pfam" id="PF03909">
    <property type="entry name" value="BSD"/>
    <property type="match status" value="1"/>
</dbReference>
<feature type="region of interest" description="Disordered" evidence="1">
    <location>
        <begin position="302"/>
        <end position="393"/>
    </location>
</feature>
<dbReference type="GO" id="GO:0038203">
    <property type="term" value="P:TORC2 signaling"/>
    <property type="evidence" value="ECO:0007669"/>
    <property type="project" value="TreeGrafter"/>
</dbReference>
<keyword evidence="5" id="KW-1185">Reference proteome</keyword>
<evidence type="ECO:0000313" key="5">
    <source>
        <dbReference type="Proteomes" id="UP000663829"/>
    </source>
</evidence>
<gene>
    <name evidence="3" type="ORF">GPM918_LOCUS14844</name>
    <name evidence="4" type="ORF">SRO942_LOCUS14837</name>
</gene>
<protein>
    <recommendedName>
        <fullName evidence="2">BSD domain-containing protein</fullName>
    </recommendedName>
</protein>
<feature type="compositionally biased region" description="Low complexity" evidence="1">
    <location>
        <begin position="304"/>
        <end position="315"/>
    </location>
</feature>
<comment type="caution">
    <text evidence="3">The sequence shown here is derived from an EMBL/GenBank/DDBJ whole genome shotgun (WGS) entry which is preliminary data.</text>
</comment>
<feature type="compositionally biased region" description="Polar residues" evidence="1">
    <location>
        <begin position="332"/>
        <end position="341"/>
    </location>
</feature>
<feature type="compositionally biased region" description="Basic and acidic residues" evidence="1">
    <location>
        <begin position="316"/>
        <end position="331"/>
    </location>
</feature>
<dbReference type="SMART" id="SM00751">
    <property type="entry name" value="BSD"/>
    <property type="match status" value="1"/>
</dbReference>
<evidence type="ECO:0000313" key="3">
    <source>
        <dbReference type="EMBL" id="CAF1022259.1"/>
    </source>
</evidence>
<evidence type="ECO:0000259" key="2">
    <source>
        <dbReference type="PROSITE" id="PS50858"/>
    </source>
</evidence>
<dbReference type="InterPro" id="IPR051494">
    <property type="entry name" value="BSD_domain-containing"/>
</dbReference>
<dbReference type="Proteomes" id="UP000681722">
    <property type="component" value="Unassembled WGS sequence"/>
</dbReference>
<organism evidence="3 5">
    <name type="scientific">Didymodactylos carnosus</name>
    <dbReference type="NCBI Taxonomy" id="1234261"/>
    <lineage>
        <taxon>Eukaryota</taxon>
        <taxon>Metazoa</taxon>
        <taxon>Spiralia</taxon>
        <taxon>Gnathifera</taxon>
        <taxon>Rotifera</taxon>
        <taxon>Eurotatoria</taxon>
        <taxon>Bdelloidea</taxon>
        <taxon>Philodinida</taxon>
        <taxon>Philodinidae</taxon>
        <taxon>Didymodactylos</taxon>
    </lineage>
</organism>
<feature type="domain" description="BSD" evidence="2">
    <location>
        <begin position="252"/>
        <end position="292"/>
    </location>
</feature>
<feature type="region of interest" description="Disordered" evidence="1">
    <location>
        <begin position="1"/>
        <end position="69"/>
    </location>
</feature>
<feature type="compositionally biased region" description="Polar residues" evidence="1">
    <location>
        <begin position="363"/>
        <end position="379"/>
    </location>
</feature>
<dbReference type="OrthoDB" id="47923at2759"/>
<dbReference type="Gene3D" id="1.10.3970.10">
    <property type="entry name" value="BSD domain"/>
    <property type="match status" value="1"/>
</dbReference>
<feature type="compositionally biased region" description="Basic and acidic residues" evidence="1">
    <location>
        <begin position="122"/>
        <end position="141"/>
    </location>
</feature>
<feature type="compositionally biased region" description="Polar residues" evidence="1">
    <location>
        <begin position="7"/>
        <end position="35"/>
    </location>
</feature>
<dbReference type="GO" id="GO:0048172">
    <property type="term" value="P:regulation of short-term neuronal synaptic plasticity"/>
    <property type="evidence" value="ECO:0007669"/>
    <property type="project" value="TreeGrafter"/>
</dbReference>
<dbReference type="GO" id="GO:0005794">
    <property type="term" value="C:Golgi apparatus"/>
    <property type="evidence" value="ECO:0007669"/>
    <property type="project" value="TreeGrafter"/>
</dbReference>
<dbReference type="SUPFAM" id="SSF140383">
    <property type="entry name" value="BSD domain-like"/>
    <property type="match status" value="1"/>
</dbReference>
<dbReference type="Proteomes" id="UP000663829">
    <property type="component" value="Unassembled WGS sequence"/>
</dbReference>
<dbReference type="EMBL" id="CAJNOQ010003637">
    <property type="protein sequence ID" value="CAF1022259.1"/>
    <property type="molecule type" value="Genomic_DNA"/>
</dbReference>
<accession>A0A814IBL8</accession>
<sequence length="417" mass="46756">MDKSDSVIDNQTVTSTSENTVFNEKSATEGTTLPNNPVEEDVGDKQSSSNVSSSVSNNNNSNQQSSTSSWLNFGGFSPNLTNQLSNLSSSIMQVTSKVAASTNALVQKTMEHTQIQKQPVDTNKEEHEPSSQLDEQQHEQTDTNSNKDISSFLLDMGKQATSTVLKSAQQLKHVVEEKSLIGNFSKEHEKFLNEKRTIQRREEAAVPPWVGYVEEEDMKAQILSLSQERRNFLRNPPPGAQYHFDMASMYPIALATLDEDVNLKKMRFDLVPKQINEETFWRNYFYRVSLIKQSAQLSALAHETTSNNSSTNSRSSSKERLRRTSESEKLTGNDNSHNQEFVSEDFDSSTVSMDDIRREIEQLTVTKKSPTKTATNKGSSPDLDESEWDKSMADELANVSAEELEAQINEMLAGENK</sequence>
<proteinExistence type="predicted"/>
<reference evidence="3" key="1">
    <citation type="submission" date="2021-02" db="EMBL/GenBank/DDBJ databases">
        <authorList>
            <person name="Nowell W R."/>
        </authorList>
    </citation>
    <scope>NUCLEOTIDE SEQUENCE</scope>
</reference>
<dbReference type="GO" id="GO:0005634">
    <property type="term" value="C:nucleus"/>
    <property type="evidence" value="ECO:0007669"/>
    <property type="project" value="TreeGrafter"/>
</dbReference>
<evidence type="ECO:0000256" key="1">
    <source>
        <dbReference type="SAM" id="MobiDB-lite"/>
    </source>
</evidence>
<name>A0A814IBL8_9BILA</name>
<evidence type="ECO:0000313" key="4">
    <source>
        <dbReference type="EMBL" id="CAF3793502.1"/>
    </source>
</evidence>
<dbReference type="AlphaFoldDB" id="A0A814IBL8"/>
<dbReference type="InterPro" id="IPR005607">
    <property type="entry name" value="BSD_dom"/>
</dbReference>
<dbReference type="PANTHER" id="PTHR16019">
    <property type="entry name" value="SYNAPSE-ASSOCIATED PROTEIN"/>
    <property type="match status" value="1"/>
</dbReference>
<dbReference type="PROSITE" id="PS50858">
    <property type="entry name" value="BSD"/>
    <property type="match status" value="1"/>
</dbReference>
<feature type="compositionally biased region" description="Polar residues" evidence="1">
    <location>
        <begin position="110"/>
        <end position="121"/>
    </location>
</feature>
<feature type="region of interest" description="Disordered" evidence="1">
    <location>
        <begin position="110"/>
        <end position="148"/>
    </location>
</feature>
<dbReference type="PANTHER" id="PTHR16019:SF6">
    <property type="entry name" value="SYNAPSE-ASSOCIATED PROTEIN 1"/>
    <property type="match status" value="1"/>
</dbReference>
<feature type="compositionally biased region" description="Low complexity" evidence="1">
    <location>
        <begin position="46"/>
        <end position="69"/>
    </location>
</feature>
<dbReference type="EMBL" id="CAJOBC010003636">
    <property type="protein sequence ID" value="CAF3793502.1"/>
    <property type="molecule type" value="Genomic_DNA"/>
</dbReference>